<evidence type="ECO:0000259" key="2">
    <source>
        <dbReference type="Pfam" id="PF09758"/>
    </source>
</evidence>
<protein>
    <recommendedName>
        <fullName evidence="2">FPL domain-containing protein</fullName>
    </recommendedName>
</protein>
<evidence type="ECO:0000256" key="1">
    <source>
        <dbReference type="ARBA" id="ARBA00023006"/>
    </source>
</evidence>
<gene>
    <name evidence="3" type="ORF">ACH5RR_005673</name>
</gene>
<dbReference type="GO" id="GO:0006914">
    <property type="term" value="P:autophagy"/>
    <property type="evidence" value="ECO:0007669"/>
    <property type="project" value="UniProtKB-KW"/>
</dbReference>
<comment type="caution">
    <text evidence="3">The sequence shown here is derived from an EMBL/GenBank/DDBJ whole genome shotgun (WGS) entry which is preliminary data.</text>
</comment>
<feature type="domain" description="FPL" evidence="2">
    <location>
        <begin position="42"/>
        <end position="192"/>
    </location>
</feature>
<dbReference type="Pfam" id="PF09758">
    <property type="entry name" value="FPL"/>
    <property type="match status" value="1"/>
</dbReference>
<dbReference type="InterPro" id="IPR039272">
    <property type="entry name" value="CLEC16A/TT9"/>
</dbReference>
<dbReference type="InterPro" id="IPR019155">
    <property type="entry name" value="CLEC16A/TT9_N"/>
</dbReference>
<evidence type="ECO:0000313" key="3">
    <source>
        <dbReference type="EMBL" id="KAL3532152.1"/>
    </source>
</evidence>
<dbReference type="PANTHER" id="PTHR21481">
    <property type="entry name" value="PROTEIN CLEC16A"/>
    <property type="match status" value="1"/>
</dbReference>
<evidence type="ECO:0000313" key="4">
    <source>
        <dbReference type="Proteomes" id="UP001630127"/>
    </source>
</evidence>
<proteinExistence type="predicted"/>
<keyword evidence="4" id="KW-1185">Reference proteome</keyword>
<dbReference type="AlphaFoldDB" id="A0ABD3ALY1"/>
<organism evidence="3 4">
    <name type="scientific">Cinchona calisaya</name>
    <dbReference type="NCBI Taxonomy" id="153742"/>
    <lineage>
        <taxon>Eukaryota</taxon>
        <taxon>Viridiplantae</taxon>
        <taxon>Streptophyta</taxon>
        <taxon>Embryophyta</taxon>
        <taxon>Tracheophyta</taxon>
        <taxon>Spermatophyta</taxon>
        <taxon>Magnoliopsida</taxon>
        <taxon>eudicotyledons</taxon>
        <taxon>Gunneridae</taxon>
        <taxon>Pentapetalae</taxon>
        <taxon>asterids</taxon>
        <taxon>lamiids</taxon>
        <taxon>Gentianales</taxon>
        <taxon>Rubiaceae</taxon>
        <taxon>Cinchonoideae</taxon>
        <taxon>Cinchoneae</taxon>
        <taxon>Cinchona</taxon>
    </lineage>
</organism>
<name>A0ABD3ALY1_9GENT</name>
<accession>A0ABD3ALY1</accession>
<sequence length="782" mass="88886">MWRSLWRSIDRFSLHYFRYIIKELREIKVVDNENREGVLDLLQSVVEIVIYGDRHDPSIFECFMEFQVLAEFVRILKIGGDARIEAPFLQYLSIMIQNMENEHAVYYCLSNGYINSIITHQYNFDGGDLIPYYVSFLRAVSGKIDRDTICLLVKVHQDAVVSFPLYDEALKFAHHGEKMIQIAVRALTLNIYNVADEMVYQFLTTPPVSEYYSGLILNLKRKCSHVDSLIRENSQERKRELILETDRIVDDFYYLKDILCIPEHCLSKLVAENIVNLLILPMLLTLLHARQSSDTGPSAVTCLYILSRLLQVFDGTNLVNVVGGGLLFSFMPLSMTDAAKPVASVRLNQVNASAVHYHEAEDMVNLQCQGLQNFTRNCLLAHSSECIELHSRFGCLPREDIQNEWGGLLHCIFSSNHSLMLASLMLLFVVVESKDIDHHLAAMMGFSQVKNASEVNGSIFARHIQKIVNKLLEVLTSEPPVSIEILLHTAWLLRKLLVFLDQKLDNYNYNLFKTSYELSCGRLREEFNQRWFDYIPDTLRNEWANCKRALEESSHSKDPFFILELASSQITPSGSADSAFDWQQMVDGVKVFILHLQLKPFIFGGDPFDNPLANLRNSSFAESGKRYASDLSLASFGSEVALGSGIPCKISFSGAGTRDIYVIPIARELSGKLLLVEQHPLHSRRGVVIAIAPLAGLNPMIDENHPTWLLLKLRDFEPRLQSSETRRFDSSTSIHGAQGRWILGFSNAEMCMAAYSVILEETRKQRAFVESLVAPLLENNFT</sequence>
<reference evidence="3 4" key="1">
    <citation type="submission" date="2024-11" db="EMBL/GenBank/DDBJ databases">
        <title>A near-complete genome assembly of Cinchona calisaya.</title>
        <authorList>
            <person name="Lian D.C."/>
            <person name="Zhao X.W."/>
            <person name="Wei L."/>
        </authorList>
    </citation>
    <scope>NUCLEOTIDE SEQUENCE [LARGE SCALE GENOMIC DNA]</scope>
    <source>
        <tissue evidence="3">Nenye</tissue>
    </source>
</reference>
<keyword evidence="1" id="KW-0072">Autophagy</keyword>
<dbReference type="Proteomes" id="UP001630127">
    <property type="component" value="Unassembled WGS sequence"/>
</dbReference>
<dbReference type="PANTHER" id="PTHR21481:SF0">
    <property type="entry name" value="PROTEIN CLEC16A"/>
    <property type="match status" value="1"/>
</dbReference>
<dbReference type="EMBL" id="JBJUIK010000003">
    <property type="protein sequence ID" value="KAL3532152.1"/>
    <property type="molecule type" value="Genomic_DNA"/>
</dbReference>